<sequence length="218" mass="24305">MAHTPFESRVAEYDEWFDAHQGAYRAERTALEHAVPERFDRDRALEIGVGTGRFGTHLGIARGLDPARMPLKRARERGIDPIRGVAEALPIADDALEVVLVVTVLEFVDDLEATVAECRRVLDRDGTLVVAVLDRSSPVGQLYQDHKDEDPFYAEAEFVTGEYACEILEEAGLTIERRLQTIFDAPEDLENDSMKTTEVREGHGEGLFAVIRATPNGR</sequence>
<dbReference type="InterPro" id="IPR029063">
    <property type="entry name" value="SAM-dependent_MTases_sf"/>
</dbReference>
<accession>A0A4S3TRI2</accession>
<keyword evidence="2" id="KW-0489">Methyltransferase</keyword>
<dbReference type="OrthoDB" id="1018at2157"/>
<keyword evidence="2" id="KW-0808">Transferase</keyword>
<feature type="domain" description="Methyltransferase type 11" evidence="1">
    <location>
        <begin position="45"/>
        <end position="130"/>
    </location>
</feature>
<comment type="caution">
    <text evidence="2">The sequence shown here is derived from an EMBL/GenBank/DDBJ whole genome shotgun (WGS) entry which is preliminary data.</text>
</comment>
<keyword evidence="3" id="KW-1185">Reference proteome</keyword>
<dbReference type="GO" id="GO:0008757">
    <property type="term" value="F:S-adenosylmethionine-dependent methyltransferase activity"/>
    <property type="evidence" value="ECO:0007669"/>
    <property type="project" value="InterPro"/>
</dbReference>
<evidence type="ECO:0000313" key="3">
    <source>
        <dbReference type="Proteomes" id="UP000318864"/>
    </source>
</evidence>
<dbReference type="EMBL" id="RBZW01000021">
    <property type="protein sequence ID" value="THE65208.1"/>
    <property type="molecule type" value="Genomic_DNA"/>
</dbReference>
<dbReference type="GO" id="GO:0032259">
    <property type="term" value="P:methylation"/>
    <property type="evidence" value="ECO:0007669"/>
    <property type="project" value="UniProtKB-KW"/>
</dbReference>
<evidence type="ECO:0000313" key="2">
    <source>
        <dbReference type="EMBL" id="THE65208.1"/>
    </source>
</evidence>
<evidence type="ECO:0000259" key="1">
    <source>
        <dbReference type="Pfam" id="PF08241"/>
    </source>
</evidence>
<dbReference type="Proteomes" id="UP000318864">
    <property type="component" value="Unassembled WGS sequence"/>
</dbReference>
<dbReference type="RefSeq" id="WP_141464240.1">
    <property type="nucleotide sequence ID" value="NZ_RBZW01000021.1"/>
</dbReference>
<dbReference type="Pfam" id="PF08241">
    <property type="entry name" value="Methyltransf_11"/>
    <property type="match status" value="1"/>
</dbReference>
<dbReference type="AlphaFoldDB" id="A0A4S3TRI2"/>
<gene>
    <name evidence="2" type="ORF">D8Y22_08320</name>
</gene>
<dbReference type="SUPFAM" id="SSF53335">
    <property type="entry name" value="S-adenosyl-L-methionine-dependent methyltransferases"/>
    <property type="match status" value="1"/>
</dbReference>
<name>A0A4S3TRI2_9EURY</name>
<dbReference type="InterPro" id="IPR013216">
    <property type="entry name" value="Methyltransf_11"/>
</dbReference>
<proteinExistence type="predicted"/>
<organism evidence="2 3">
    <name type="scientific">Salinadaptatus halalkaliphilus</name>
    <dbReference type="NCBI Taxonomy" id="2419781"/>
    <lineage>
        <taxon>Archaea</taxon>
        <taxon>Methanobacteriati</taxon>
        <taxon>Methanobacteriota</taxon>
        <taxon>Stenosarchaea group</taxon>
        <taxon>Halobacteria</taxon>
        <taxon>Halobacteriales</taxon>
        <taxon>Natrialbaceae</taxon>
        <taxon>Salinadaptatus</taxon>
    </lineage>
</organism>
<reference evidence="2 3" key="1">
    <citation type="submission" date="2018-10" db="EMBL/GenBank/DDBJ databases">
        <title>Natronolimnobius sp. XQ-INN 246 isolated from Inner Mongolia Autonomous Region of China.</title>
        <authorList>
            <person name="Xue Q."/>
        </authorList>
    </citation>
    <scope>NUCLEOTIDE SEQUENCE [LARGE SCALE GENOMIC DNA]</scope>
    <source>
        <strain evidence="2 3">XQ-INN 246</strain>
    </source>
</reference>
<protein>
    <submittedName>
        <fullName evidence="2">Methyltransferase domain-containing protein</fullName>
    </submittedName>
</protein>
<dbReference type="Gene3D" id="3.40.50.150">
    <property type="entry name" value="Vaccinia Virus protein VP39"/>
    <property type="match status" value="1"/>
</dbReference>